<evidence type="ECO:0000313" key="2">
    <source>
        <dbReference type="EMBL" id="GKI18654.1"/>
    </source>
</evidence>
<dbReference type="Proteomes" id="UP001055105">
    <property type="component" value="Unassembled WGS sequence"/>
</dbReference>
<accession>A0AA37NN80</accession>
<keyword evidence="1" id="KW-0812">Transmembrane</keyword>
<protein>
    <submittedName>
        <fullName evidence="2">Uncharacterized protein</fullName>
    </submittedName>
</protein>
<reference evidence="2" key="1">
    <citation type="submission" date="2022-01" db="EMBL/GenBank/DDBJ databases">
        <title>Novel bile acid biosynthetic pathways are enriched in the microbiome of centenarians.</title>
        <authorList>
            <person name="Sato Y."/>
            <person name="Atarashi K."/>
            <person name="Plichta R.D."/>
            <person name="Arai Y."/>
            <person name="Sasajima S."/>
            <person name="Kearney M.S."/>
            <person name="Suda W."/>
            <person name="Takeshita K."/>
            <person name="Sasaki T."/>
            <person name="Okamoto S."/>
            <person name="Skelly N.A."/>
            <person name="Okamura Y."/>
            <person name="Vlamakis H."/>
            <person name="Li Y."/>
            <person name="Tanoue T."/>
            <person name="Takei H."/>
            <person name="Nittono H."/>
            <person name="Narushima S."/>
            <person name="Irie J."/>
            <person name="Itoh H."/>
            <person name="Moriya K."/>
            <person name="Sugiura Y."/>
            <person name="Suematsu M."/>
            <person name="Moritoki N."/>
            <person name="Shibata S."/>
            <person name="Littman R.D."/>
            <person name="Fischbach A.M."/>
            <person name="Uwamino Y."/>
            <person name="Inoue T."/>
            <person name="Honda A."/>
            <person name="Hattori M."/>
            <person name="Murai T."/>
            <person name="Xavier J.R."/>
            <person name="Hirose N."/>
            <person name="Honda K."/>
        </authorList>
    </citation>
    <scope>NUCLEOTIDE SEQUENCE</scope>
    <source>
        <strain evidence="2">CE91-St16</strain>
    </source>
</reference>
<gene>
    <name evidence="2" type="ORF">CE91St16_15620</name>
</gene>
<evidence type="ECO:0000256" key="1">
    <source>
        <dbReference type="SAM" id="Phobius"/>
    </source>
</evidence>
<feature type="transmembrane region" description="Helical" evidence="1">
    <location>
        <begin position="56"/>
        <end position="78"/>
    </location>
</feature>
<keyword evidence="1" id="KW-0472">Membrane</keyword>
<keyword evidence="1" id="KW-1133">Transmembrane helix</keyword>
<organism evidence="2 3">
    <name type="scientific">Alistipes finegoldii</name>
    <dbReference type="NCBI Taxonomy" id="214856"/>
    <lineage>
        <taxon>Bacteria</taxon>
        <taxon>Pseudomonadati</taxon>
        <taxon>Bacteroidota</taxon>
        <taxon>Bacteroidia</taxon>
        <taxon>Bacteroidales</taxon>
        <taxon>Rikenellaceae</taxon>
        <taxon>Alistipes</taxon>
    </lineage>
</organism>
<feature type="transmembrane region" description="Helical" evidence="1">
    <location>
        <begin position="84"/>
        <end position="103"/>
    </location>
</feature>
<evidence type="ECO:0000313" key="3">
    <source>
        <dbReference type="Proteomes" id="UP001055105"/>
    </source>
</evidence>
<proteinExistence type="predicted"/>
<dbReference type="RefSeq" id="WP_244076366.1">
    <property type="nucleotide sequence ID" value="NZ_AP025581.1"/>
</dbReference>
<comment type="caution">
    <text evidence="2">The sequence shown here is derived from an EMBL/GenBank/DDBJ whole genome shotgun (WGS) entry which is preliminary data.</text>
</comment>
<feature type="transmembrane region" description="Helical" evidence="1">
    <location>
        <begin position="115"/>
        <end position="140"/>
    </location>
</feature>
<sequence length="169" mass="17799">MKCYDCGGLIAPGADKCPACNCPAERMQAVKCLETRLLTARVEAESALDQLGRAKVAMLCAAFFALVGGVVVLVHAGGDATMRAVGIFMAALACVYAALAFLGRKAPLTLSIAGFLLSWLCLGGLPGLVIVGAMALNLWFAVQYVRIANRVGLLERKIAELKKCTEHSI</sequence>
<name>A0AA37NN80_9BACT</name>
<dbReference type="AlphaFoldDB" id="A0AA37NN80"/>
<dbReference type="EMBL" id="BQOL01000001">
    <property type="protein sequence ID" value="GKI18654.1"/>
    <property type="molecule type" value="Genomic_DNA"/>
</dbReference>